<organism evidence="1">
    <name type="scientific">Eiseniibacteriota bacterium</name>
    <dbReference type="NCBI Taxonomy" id="2212470"/>
    <lineage>
        <taxon>Bacteria</taxon>
        <taxon>Candidatus Eiseniibacteriota</taxon>
    </lineage>
</organism>
<comment type="caution">
    <text evidence="1">The sequence shown here is derived from an EMBL/GenBank/DDBJ whole genome shotgun (WGS) entry which is preliminary data.</text>
</comment>
<accession>A0A832I145</accession>
<name>A0A832I145_UNCEI</name>
<sequence length="114" mass="13024">MAEGRIKAAKVKVHQPPAGTGGLDGQFHVYTFDVFHQSFLDAHRAFDTVERAAQFQRHEQERIYTEQEAEPELFDLPFISSDPDLVARVGRDPAYRDELARALTSEARARGRRR</sequence>
<dbReference type="AlphaFoldDB" id="A0A832I145"/>
<gene>
    <name evidence="1" type="ORF">ENR23_03765</name>
</gene>
<dbReference type="EMBL" id="DSQF01000006">
    <property type="protein sequence ID" value="HGZ42538.1"/>
    <property type="molecule type" value="Genomic_DNA"/>
</dbReference>
<evidence type="ECO:0000313" key="1">
    <source>
        <dbReference type="EMBL" id="HGZ42538.1"/>
    </source>
</evidence>
<proteinExistence type="predicted"/>
<reference evidence="1" key="1">
    <citation type="journal article" date="2020" name="mSystems">
        <title>Genome- and Community-Level Interaction Insights into Carbon Utilization and Element Cycling Functions of Hydrothermarchaeota in Hydrothermal Sediment.</title>
        <authorList>
            <person name="Zhou Z."/>
            <person name="Liu Y."/>
            <person name="Xu W."/>
            <person name="Pan J."/>
            <person name="Luo Z.H."/>
            <person name="Li M."/>
        </authorList>
    </citation>
    <scope>NUCLEOTIDE SEQUENCE [LARGE SCALE GENOMIC DNA]</scope>
    <source>
        <strain evidence="1">SpSt-381</strain>
    </source>
</reference>
<protein>
    <submittedName>
        <fullName evidence="1">Uncharacterized protein</fullName>
    </submittedName>
</protein>